<reference evidence="3" key="1">
    <citation type="journal article" date="2015" name="Nat. Plants">
        <title>Genome expansion of Arabis alpina linked with retrotransposition and reduced symmetric DNA methylation.</title>
        <authorList>
            <person name="Willing E.M."/>
            <person name="Rawat V."/>
            <person name="Mandakova T."/>
            <person name="Maumus F."/>
            <person name="James G.V."/>
            <person name="Nordstroem K.J."/>
            <person name="Becker C."/>
            <person name="Warthmann N."/>
            <person name="Chica C."/>
            <person name="Szarzynska B."/>
            <person name="Zytnicki M."/>
            <person name="Albani M.C."/>
            <person name="Kiefer C."/>
            <person name="Bergonzi S."/>
            <person name="Castaings L."/>
            <person name="Mateos J.L."/>
            <person name="Berns M.C."/>
            <person name="Bujdoso N."/>
            <person name="Piofczyk T."/>
            <person name="de Lorenzo L."/>
            <person name="Barrero-Sicilia C."/>
            <person name="Mateos I."/>
            <person name="Piednoel M."/>
            <person name="Hagmann J."/>
            <person name="Chen-Min-Tao R."/>
            <person name="Iglesias-Fernandez R."/>
            <person name="Schuster S.C."/>
            <person name="Alonso-Blanco C."/>
            <person name="Roudier F."/>
            <person name="Carbonero P."/>
            <person name="Paz-Ares J."/>
            <person name="Davis S.J."/>
            <person name="Pecinka A."/>
            <person name="Quesneville H."/>
            <person name="Colot V."/>
            <person name="Lysak M.A."/>
            <person name="Weigel D."/>
            <person name="Coupland G."/>
            <person name="Schneeberger K."/>
        </authorList>
    </citation>
    <scope>NUCLEOTIDE SEQUENCE [LARGE SCALE GENOMIC DNA]</scope>
    <source>
        <strain evidence="3">cv. Pajares</strain>
    </source>
</reference>
<sequence length="173" mass="17717">MPFPLPLEMRTISADSPRRIASSSRVREGAGGRVEKGSIGFVGSKNLEGSRPWELVWLPIGTSGTSVLAGLAEKSVPEVKTRSSVHPGPIITRAPDEEAVTSVPEVMTGSSVYLGPIVTCAPDEAAMTSVISARVPDVSVAASGISVILATSVTTPSPPPCPSGSSPKTPSTL</sequence>
<evidence type="ECO:0000256" key="1">
    <source>
        <dbReference type="SAM" id="MobiDB-lite"/>
    </source>
</evidence>
<feature type="compositionally biased region" description="Basic and acidic residues" evidence="1">
    <location>
        <begin position="25"/>
        <end position="36"/>
    </location>
</feature>
<dbReference type="Proteomes" id="UP000029120">
    <property type="component" value="Chromosome 7"/>
</dbReference>
<evidence type="ECO:0000313" key="2">
    <source>
        <dbReference type="EMBL" id="KFK29586.1"/>
    </source>
</evidence>
<evidence type="ECO:0000313" key="3">
    <source>
        <dbReference type="Proteomes" id="UP000029120"/>
    </source>
</evidence>
<dbReference type="AlphaFoldDB" id="A0A087GI84"/>
<name>A0A087GI84_ARAAL</name>
<proteinExistence type="predicted"/>
<keyword evidence="3" id="KW-1185">Reference proteome</keyword>
<feature type="compositionally biased region" description="Low complexity" evidence="1">
    <location>
        <begin position="163"/>
        <end position="173"/>
    </location>
</feature>
<organism evidence="2 3">
    <name type="scientific">Arabis alpina</name>
    <name type="common">Alpine rock-cress</name>
    <dbReference type="NCBI Taxonomy" id="50452"/>
    <lineage>
        <taxon>Eukaryota</taxon>
        <taxon>Viridiplantae</taxon>
        <taxon>Streptophyta</taxon>
        <taxon>Embryophyta</taxon>
        <taxon>Tracheophyta</taxon>
        <taxon>Spermatophyta</taxon>
        <taxon>Magnoliopsida</taxon>
        <taxon>eudicotyledons</taxon>
        <taxon>Gunneridae</taxon>
        <taxon>Pentapetalae</taxon>
        <taxon>rosids</taxon>
        <taxon>malvids</taxon>
        <taxon>Brassicales</taxon>
        <taxon>Brassicaceae</taxon>
        <taxon>Arabideae</taxon>
        <taxon>Arabis</taxon>
    </lineage>
</organism>
<accession>A0A087GI84</accession>
<dbReference type="EMBL" id="CM002875">
    <property type="protein sequence ID" value="KFK29586.1"/>
    <property type="molecule type" value="Genomic_DNA"/>
</dbReference>
<gene>
    <name evidence="2" type="ordered locus">AALP_Aa7g153700</name>
</gene>
<protein>
    <submittedName>
        <fullName evidence="2">Uncharacterized protein</fullName>
    </submittedName>
</protein>
<feature type="region of interest" description="Disordered" evidence="1">
    <location>
        <begin position="16"/>
        <end position="37"/>
    </location>
</feature>
<feature type="region of interest" description="Disordered" evidence="1">
    <location>
        <begin position="152"/>
        <end position="173"/>
    </location>
</feature>
<dbReference type="Gramene" id="KFK29586">
    <property type="protein sequence ID" value="KFK29586"/>
    <property type="gene ID" value="AALP_AA7G153700"/>
</dbReference>